<evidence type="ECO:0000313" key="3">
    <source>
        <dbReference type="Proteomes" id="UP000494040"/>
    </source>
</evidence>
<keyword evidence="3" id="KW-1185">Reference proteome</keyword>
<feature type="compositionally biased region" description="Basic and acidic residues" evidence="1">
    <location>
        <begin position="59"/>
        <end position="69"/>
    </location>
</feature>
<proteinExistence type="predicted"/>
<evidence type="ECO:0000313" key="2">
    <source>
        <dbReference type="EnsemblMetazoa" id="XP_024084268.1"/>
    </source>
</evidence>
<reference evidence="2" key="1">
    <citation type="submission" date="2022-01" db="UniProtKB">
        <authorList>
            <consortium name="EnsemblMetazoa"/>
        </authorList>
    </citation>
    <scope>IDENTIFICATION</scope>
</reference>
<feature type="region of interest" description="Disordered" evidence="1">
    <location>
        <begin position="47"/>
        <end position="107"/>
    </location>
</feature>
<evidence type="ECO:0000256" key="1">
    <source>
        <dbReference type="SAM" id="MobiDB-lite"/>
    </source>
</evidence>
<dbReference type="GeneID" id="112127460"/>
<dbReference type="Proteomes" id="UP000494040">
    <property type="component" value="Unassembled WGS sequence"/>
</dbReference>
<feature type="compositionally biased region" description="Acidic residues" evidence="1">
    <location>
        <begin position="47"/>
        <end position="58"/>
    </location>
</feature>
<dbReference type="RefSeq" id="XP_024084268.1">
    <property type="nucleotide sequence ID" value="XM_024228500.1"/>
</dbReference>
<name>A0A8I6TMK4_CIMLE</name>
<protein>
    <submittedName>
        <fullName evidence="2">Uncharacterized protein</fullName>
    </submittedName>
</protein>
<dbReference type="EnsemblMetazoa" id="XM_024228500.1">
    <property type="protein sequence ID" value="XP_024084268.1"/>
    <property type="gene ID" value="LOC112127460"/>
</dbReference>
<dbReference type="KEGG" id="clec:112127460"/>
<sequence length="107" mass="11650">MRPICNFSDTPFSDDEEDIEFVDITLTTHFSGNSLYGDSDTLTDAEDFLSSDDDCSELENEKDSSDKELNSNSGSNGNEESTNKNDTVNAIPNDGGNRNIPGNVEDS</sequence>
<feature type="compositionally biased region" description="Low complexity" evidence="1">
    <location>
        <begin position="70"/>
        <end position="80"/>
    </location>
</feature>
<organism evidence="2 3">
    <name type="scientific">Cimex lectularius</name>
    <name type="common">Bed bug</name>
    <name type="synonym">Acanthia lectularia</name>
    <dbReference type="NCBI Taxonomy" id="79782"/>
    <lineage>
        <taxon>Eukaryota</taxon>
        <taxon>Metazoa</taxon>
        <taxon>Ecdysozoa</taxon>
        <taxon>Arthropoda</taxon>
        <taxon>Hexapoda</taxon>
        <taxon>Insecta</taxon>
        <taxon>Pterygota</taxon>
        <taxon>Neoptera</taxon>
        <taxon>Paraneoptera</taxon>
        <taxon>Hemiptera</taxon>
        <taxon>Heteroptera</taxon>
        <taxon>Panheteroptera</taxon>
        <taxon>Cimicomorpha</taxon>
        <taxon>Cimicidae</taxon>
        <taxon>Cimex</taxon>
    </lineage>
</organism>
<dbReference type="AlphaFoldDB" id="A0A8I6TMK4"/>
<accession>A0A8I6TMK4</accession>